<evidence type="ECO:0000256" key="3">
    <source>
        <dbReference type="ARBA" id="ARBA00022722"/>
    </source>
</evidence>
<gene>
    <name evidence="8" type="ORF">COS52_00970</name>
</gene>
<organism evidence="8 9">
    <name type="scientific">Candidatus Roizmanbacteria bacterium CG03_land_8_20_14_0_80_39_12</name>
    <dbReference type="NCBI Taxonomy" id="1974847"/>
    <lineage>
        <taxon>Bacteria</taxon>
        <taxon>Candidatus Roizmaniibacteriota</taxon>
    </lineage>
</organism>
<dbReference type="GO" id="GO:0004519">
    <property type="term" value="F:endonuclease activity"/>
    <property type="evidence" value="ECO:0007669"/>
    <property type="project" value="UniProtKB-KW"/>
</dbReference>
<dbReference type="EMBL" id="PEVA01000040">
    <property type="protein sequence ID" value="PIV08766.1"/>
    <property type="molecule type" value="Genomic_DNA"/>
</dbReference>
<comment type="similarity">
    <text evidence="1">Belongs to the HicA mRNA interferase family.</text>
</comment>
<evidence type="ECO:0000256" key="5">
    <source>
        <dbReference type="ARBA" id="ARBA00022801"/>
    </source>
</evidence>
<name>A0A2M7BTG6_9BACT</name>
<evidence type="ECO:0008006" key="10">
    <source>
        <dbReference type="Google" id="ProtNLM"/>
    </source>
</evidence>
<accession>A0A2M7BTG6</accession>
<proteinExistence type="inferred from homology"/>
<dbReference type="Pfam" id="PF07927">
    <property type="entry name" value="HicA_toxin"/>
    <property type="match status" value="1"/>
</dbReference>
<dbReference type="SUPFAM" id="SSF54786">
    <property type="entry name" value="YcfA/nrd intein domain"/>
    <property type="match status" value="1"/>
</dbReference>
<keyword evidence="2" id="KW-1277">Toxin-antitoxin system</keyword>
<keyword evidence="7" id="KW-0346">Stress response</keyword>
<evidence type="ECO:0000256" key="4">
    <source>
        <dbReference type="ARBA" id="ARBA00022759"/>
    </source>
</evidence>
<evidence type="ECO:0000256" key="6">
    <source>
        <dbReference type="ARBA" id="ARBA00022884"/>
    </source>
</evidence>
<evidence type="ECO:0000313" key="9">
    <source>
        <dbReference type="Proteomes" id="UP000230119"/>
    </source>
</evidence>
<dbReference type="InterPro" id="IPR012933">
    <property type="entry name" value="HicA_mRNA_interferase"/>
</dbReference>
<keyword evidence="3" id="KW-0540">Nuclease</keyword>
<evidence type="ECO:0000256" key="7">
    <source>
        <dbReference type="ARBA" id="ARBA00023016"/>
    </source>
</evidence>
<evidence type="ECO:0000256" key="1">
    <source>
        <dbReference type="ARBA" id="ARBA00006620"/>
    </source>
</evidence>
<keyword evidence="4" id="KW-0255">Endonuclease</keyword>
<dbReference type="InterPro" id="IPR038570">
    <property type="entry name" value="HicA_sf"/>
</dbReference>
<protein>
    <recommendedName>
        <fullName evidence="10">Type II toxin-antitoxin system HicA family toxin</fullName>
    </recommendedName>
</protein>
<dbReference type="Proteomes" id="UP000230119">
    <property type="component" value="Unassembled WGS sequence"/>
</dbReference>
<dbReference type="GO" id="GO:0003729">
    <property type="term" value="F:mRNA binding"/>
    <property type="evidence" value="ECO:0007669"/>
    <property type="project" value="InterPro"/>
</dbReference>
<sequence>MPKLPAIKIAKLLKTLLKLGFVKHHQSGSHLQLKHVDGRRVTIPMHLGKDIKKGTLNGIIKDINLTKDDFIRALKQ</sequence>
<keyword evidence="6" id="KW-0694">RNA-binding</keyword>
<evidence type="ECO:0000256" key="2">
    <source>
        <dbReference type="ARBA" id="ARBA00022649"/>
    </source>
</evidence>
<dbReference type="PANTHER" id="PTHR34873:SF3">
    <property type="entry name" value="ADDICTION MODULE TOXIN, HICA FAMILY"/>
    <property type="match status" value="1"/>
</dbReference>
<evidence type="ECO:0000313" key="8">
    <source>
        <dbReference type="EMBL" id="PIV08766.1"/>
    </source>
</evidence>
<dbReference type="GO" id="GO:0016787">
    <property type="term" value="F:hydrolase activity"/>
    <property type="evidence" value="ECO:0007669"/>
    <property type="project" value="UniProtKB-KW"/>
</dbReference>
<dbReference type="PANTHER" id="PTHR34873">
    <property type="entry name" value="SSR1766 PROTEIN"/>
    <property type="match status" value="1"/>
</dbReference>
<comment type="caution">
    <text evidence="8">The sequence shown here is derived from an EMBL/GenBank/DDBJ whole genome shotgun (WGS) entry which is preliminary data.</text>
</comment>
<keyword evidence="5" id="KW-0378">Hydrolase</keyword>
<dbReference type="AlphaFoldDB" id="A0A2M7BTG6"/>
<dbReference type="Gene3D" id="3.30.920.30">
    <property type="entry name" value="Hypothetical protein"/>
    <property type="match status" value="1"/>
</dbReference>
<reference evidence="9" key="1">
    <citation type="submission" date="2017-09" db="EMBL/GenBank/DDBJ databases">
        <title>Depth-based differentiation of microbial function through sediment-hosted aquifers and enrichment of novel symbionts in the deep terrestrial subsurface.</title>
        <authorList>
            <person name="Probst A.J."/>
            <person name="Ladd B."/>
            <person name="Jarett J.K."/>
            <person name="Geller-Mcgrath D.E."/>
            <person name="Sieber C.M.K."/>
            <person name="Emerson J.B."/>
            <person name="Anantharaman K."/>
            <person name="Thomas B.C."/>
            <person name="Malmstrom R."/>
            <person name="Stieglmeier M."/>
            <person name="Klingl A."/>
            <person name="Woyke T."/>
            <person name="Ryan C.M."/>
            <person name="Banfield J.F."/>
        </authorList>
    </citation>
    <scope>NUCLEOTIDE SEQUENCE [LARGE SCALE GENOMIC DNA]</scope>
</reference>